<organism evidence="4 5">
    <name type="scientific">Burkholderia vietnamiensis</name>
    <dbReference type="NCBI Taxonomy" id="60552"/>
    <lineage>
        <taxon>Bacteria</taxon>
        <taxon>Pseudomonadati</taxon>
        <taxon>Pseudomonadota</taxon>
        <taxon>Betaproteobacteria</taxon>
        <taxon>Burkholderiales</taxon>
        <taxon>Burkholderiaceae</taxon>
        <taxon>Burkholderia</taxon>
        <taxon>Burkholderia cepacia complex</taxon>
    </lineage>
</organism>
<protein>
    <submittedName>
        <fullName evidence="4">Uncharacterized protein</fullName>
    </submittedName>
</protein>
<dbReference type="RefSeq" id="WP_011882187.1">
    <property type="nucleotide sequence ID" value="NZ_CADESV010000002.1"/>
</dbReference>
<evidence type="ECO:0000313" key="5">
    <source>
        <dbReference type="Proteomes" id="UP000237632"/>
    </source>
</evidence>
<dbReference type="EMBL" id="JAUJRV010000002">
    <property type="protein sequence ID" value="MDN7794020.1"/>
    <property type="molecule type" value="Genomic_DNA"/>
</dbReference>
<dbReference type="Proteomes" id="UP000237632">
    <property type="component" value="Unassembled WGS sequence"/>
</dbReference>
<reference evidence="3" key="3">
    <citation type="submission" date="2023-07" db="EMBL/GenBank/DDBJ databases">
        <title>A collection of bacterial strains from the Burkholderia cepacia Research Laboratory and Repository.</title>
        <authorList>
            <person name="Lipuma J."/>
            <person name="Spilker T."/>
            <person name="Caverly L."/>
        </authorList>
    </citation>
    <scope>NUCLEOTIDE SEQUENCE</scope>
    <source>
        <strain evidence="3">AU44268</strain>
    </source>
</reference>
<sequence length="136" mass="15278">MTYRTIRARDALRRPRALPGPAGSAGNRPYEDLDALLALAREAGLLVTLDAQIGREKYQSIAGSVRALQRFAAALCVRTAAPAPIVTMPRRKPRPGWPHLRDRRPGSRAHLHAMHRCMRACRRTRRARDQRTLRAA</sequence>
<dbReference type="Proteomes" id="UP000808215">
    <property type="component" value="Unassembled WGS sequence"/>
</dbReference>
<accession>A0A132DQ11</accession>
<evidence type="ECO:0000256" key="1">
    <source>
        <dbReference type="SAM" id="MobiDB-lite"/>
    </source>
</evidence>
<dbReference type="OMA" id="RNFPARD"/>
<dbReference type="Proteomes" id="UP001171620">
    <property type="component" value="Unassembled WGS sequence"/>
</dbReference>
<proteinExistence type="predicted"/>
<evidence type="ECO:0000313" key="2">
    <source>
        <dbReference type="EMBL" id="MBJ9685986.1"/>
    </source>
</evidence>
<dbReference type="EMBL" id="JADVKH010000004">
    <property type="protein sequence ID" value="MBJ9685986.1"/>
    <property type="molecule type" value="Genomic_DNA"/>
</dbReference>
<evidence type="ECO:0000313" key="6">
    <source>
        <dbReference type="Proteomes" id="UP000808215"/>
    </source>
</evidence>
<dbReference type="EMBL" id="PVHK01000032">
    <property type="protein sequence ID" value="PRH43447.1"/>
    <property type="molecule type" value="Genomic_DNA"/>
</dbReference>
<reference evidence="2 6" key="2">
    <citation type="submission" date="2020-11" db="EMBL/GenBank/DDBJ databases">
        <title>Enhanced detection system for hospital associated transmission using whole genome sequencing surveillance.</title>
        <authorList>
            <person name="Harrison L.H."/>
            <person name="Van Tyne D."/>
            <person name="Marsh J.W."/>
            <person name="Griffith M.P."/>
            <person name="Snyder D.J."/>
            <person name="Cooper V.S."/>
            <person name="Mustapha M."/>
        </authorList>
    </citation>
    <scope>NUCLEOTIDE SEQUENCE [LARGE SCALE GENOMIC DNA]</scope>
    <source>
        <strain evidence="2 6">BC00020</strain>
    </source>
</reference>
<reference evidence="4 5" key="1">
    <citation type="submission" date="2018-03" db="EMBL/GenBank/DDBJ databases">
        <authorList>
            <person name="Nguyen K."/>
            <person name="Fouts D."/>
            <person name="Sutton G."/>
        </authorList>
    </citation>
    <scope>NUCLEOTIDE SEQUENCE [LARGE SCALE GENOMIC DNA]</scope>
    <source>
        <strain evidence="4 5">AU3578</strain>
    </source>
</reference>
<name>A0A132DQ11_BURVI</name>
<gene>
    <name evidence="4" type="ORF">C6T65_04985</name>
    <name evidence="2" type="ORF">I5589_02720</name>
    <name evidence="3" type="ORF">QZM33_03485</name>
</gene>
<comment type="caution">
    <text evidence="4">The sequence shown here is derived from an EMBL/GenBank/DDBJ whole genome shotgun (WGS) entry which is preliminary data.</text>
</comment>
<dbReference type="GeneID" id="45679107"/>
<feature type="region of interest" description="Disordered" evidence="1">
    <location>
        <begin position="87"/>
        <end position="112"/>
    </location>
</feature>
<dbReference type="AlphaFoldDB" id="A0A132DQ11"/>
<evidence type="ECO:0000313" key="4">
    <source>
        <dbReference type="EMBL" id="PRH43447.1"/>
    </source>
</evidence>
<evidence type="ECO:0000313" key="3">
    <source>
        <dbReference type="EMBL" id="MDN7794020.1"/>
    </source>
</evidence>
<keyword evidence="6" id="KW-1185">Reference proteome</keyword>